<dbReference type="CDD" id="cd00156">
    <property type="entry name" value="REC"/>
    <property type="match status" value="1"/>
</dbReference>
<dbReference type="InterPro" id="IPR011006">
    <property type="entry name" value="CheY-like_superfamily"/>
</dbReference>
<dbReference type="Pfam" id="PF00072">
    <property type="entry name" value="Response_reg"/>
    <property type="match status" value="1"/>
</dbReference>
<dbReference type="SMART" id="SM00448">
    <property type="entry name" value="REC"/>
    <property type="match status" value="1"/>
</dbReference>
<reference evidence="4 5" key="1">
    <citation type="submission" date="2016-10" db="EMBL/GenBank/DDBJ databases">
        <authorList>
            <person name="de Groot N.N."/>
        </authorList>
    </citation>
    <scope>NUCLEOTIDE SEQUENCE [LARGE SCALE GENOMIC DNA]</scope>
    <source>
        <strain evidence="5">P4-7,KCTC 19426,CECT 7604</strain>
    </source>
</reference>
<dbReference type="GO" id="GO:0000160">
    <property type="term" value="P:phosphorelay signal transduction system"/>
    <property type="evidence" value="ECO:0007669"/>
    <property type="project" value="InterPro"/>
</dbReference>
<organism evidence="4 5">
    <name type="scientific">Nakamurella panacisegetis</name>
    <dbReference type="NCBI Taxonomy" id="1090615"/>
    <lineage>
        <taxon>Bacteria</taxon>
        <taxon>Bacillati</taxon>
        <taxon>Actinomycetota</taxon>
        <taxon>Actinomycetes</taxon>
        <taxon>Nakamurellales</taxon>
        <taxon>Nakamurellaceae</taxon>
        <taxon>Nakamurella</taxon>
    </lineage>
</organism>
<keyword evidence="5" id="KW-1185">Reference proteome</keyword>
<dbReference type="STRING" id="1090615.SAMN04515671_3920"/>
<evidence type="ECO:0000256" key="1">
    <source>
        <dbReference type="ARBA" id="ARBA00022553"/>
    </source>
</evidence>
<dbReference type="Proteomes" id="UP000198741">
    <property type="component" value="Chromosome I"/>
</dbReference>
<dbReference type="AlphaFoldDB" id="A0A1H0S7A8"/>
<dbReference type="SUPFAM" id="SSF52172">
    <property type="entry name" value="CheY-like"/>
    <property type="match status" value="1"/>
</dbReference>
<dbReference type="EMBL" id="LT629710">
    <property type="protein sequence ID" value="SDP37108.1"/>
    <property type="molecule type" value="Genomic_DNA"/>
</dbReference>
<proteinExistence type="predicted"/>
<name>A0A1H0S7A8_9ACTN</name>
<feature type="domain" description="Response regulatory" evidence="3">
    <location>
        <begin position="14"/>
        <end position="122"/>
    </location>
</feature>
<keyword evidence="1 2" id="KW-0597">Phosphoprotein</keyword>
<evidence type="ECO:0000313" key="4">
    <source>
        <dbReference type="EMBL" id="SDP37108.1"/>
    </source>
</evidence>
<dbReference type="PANTHER" id="PTHR44591:SF3">
    <property type="entry name" value="RESPONSE REGULATORY DOMAIN-CONTAINING PROTEIN"/>
    <property type="match status" value="1"/>
</dbReference>
<feature type="modified residue" description="4-aspartylphosphate" evidence="2">
    <location>
        <position position="63"/>
    </location>
</feature>
<dbReference type="InterPro" id="IPR001789">
    <property type="entry name" value="Sig_transdc_resp-reg_receiver"/>
</dbReference>
<dbReference type="PROSITE" id="PS50110">
    <property type="entry name" value="RESPONSE_REGULATORY"/>
    <property type="match status" value="1"/>
</dbReference>
<sequence>MKRPAPTSTGARPKVLVVDDDPDQLYLLSTHLQGADCDVVAVSSGELAVASLQDHVFDLAVIDLRLPGIGGNDVAVEVRSSHPLCRVVFTSVLDADTYPPAHGGLPKPFTRQQVLNLLTHLKPGGQA</sequence>
<evidence type="ECO:0000259" key="3">
    <source>
        <dbReference type="PROSITE" id="PS50110"/>
    </source>
</evidence>
<evidence type="ECO:0000256" key="2">
    <source>
        <dbReference type="PROSITE-ProRule" id="PRU00169"/>
    </source>
</evidence>
<protein>
    <submittedName>
        <fullName evidence="4">Response regulator receiver domain-containing protein</fullName>
    </submittedName>
</protein>
<dbReference type="Gene3D" id="3.40.50.2300">
    <property type="match status" value="1"/>
</dbReference>
<evidence type="ECO:0000313" key="5">
    <source>
        <dbReference type="Proteomes" id="UP000198741"/>
    </source>
</evidence>
<dbReference type="PANTHER" id="PTHR44591">
    <property type="entry name" value="STRESS RESPONSE REGULATOR PROTEIN 1"/>
    <property type="match status" value="1"/>
</dbReference>
<accession>A0A1H0S7A8</accession>
<dbReference type="InterPro" id="IPR050595">
    <property type="entry name" value="Bact_response_regulator"/>
</dbReference>
<gene>
    <name evidence="4" type="ORF">SAMN04515671_3920</name>
</gene>